<feature type="non-terminal residue" evidence="2">
    <location>
        <position position="1"/>
    </location>
</feature>
<dbReference type="Gene3D" id="3.10.200.10">
    <property type="entry name" value="Alpha carbonic anhydrase"/>
    <property type="match status" value="1"/>
</dbReference>
<dbReference type="SUPFAM" id="SSF51069">
    <property type="entry name" value="Carbonic anhydrase"/>
    <property type="match status" value="1"/>
</dbReference>
<dbReference type="EMBL" id="JANIIK010000046">
    <property type="protein sequence ID" value="KAJ3602614.1"/>
    <property type="molecule type" value="Genomic_DNA"/>
</dbReference>
<evidence type="ECO:0000313" key="2">
    <source>
        <dbReference type="EMBL" id="KAJ3602614.1"/>
    </source>
</evidence>
<reference evidence="2" key="1">
    <citation type="submission" date="2022-07" db="EMBL/GenBank/DDBJ databases">
        <title>Chromosome-level genome of Muraenolepis orangiensis.</title>
        <authorList>
            <person name="Kim J."/>
        </authorList>
    </citation>
    <scope>NUCLEOTIDE SEQUENCE</scope>
    <source>
        <strain evidence="2">KU_S4_2022</strain>
        <tissue evidence="2">Muscle</tissue>
    </source>
</reference>
<keyword evidence="3" id="KW-1185">Reference proteome</keyword>
<proteinExistence type="predicted"/>
<dbReference type="Pfam" id="PF00194">
    <property type="entry name" value="Carb_anhydrase"/>
    <property type="match status" value="1"/>
</dbReference>
<protein>
    <recommendedName>
        <fullName evidence="1">Alpha-carbonic anhydrase domain-containing protein</fullName>
    </recommendedName>
</protein>
<dbReference type="InterPro" id="IPR001148">
    <property type="entry name" value="CA_dom"/>
</dbReference>
<dbReference type="InterPro" id="IPR036398">
    <property type="entry name" value="CA_dom_sf"/>
</dbReference>
<organism evidence="2 3">
    <name type="scientific">Muraenolepis orangiensis</name>
    <name type="common">Patagonian moray cod</name>
    <dbReference type="NCBI Taxonomy" id="630683"/>
    <lineage>
        <taxon>Eukaryota</taxon>
        <taxon>Metazoa</taxon>
        <taxon>Chordata</taxon>
        <taxon>Craniata</taxon>
        <taxon>Vertebrata</taxon>
        <taxon>Euteleostomi</taxon>
        <taxon>Actinopterygii</taxon>
        <taxon>Neopterygii</taxon>
        <taxon>Teleostei</taxon>
        <taxon>Neoteleostei</taxon>
        <taxon>Acanthomorphata</taxon>
        <taxon>Zeiogadaria</taxon>
        <taxon>Gadariae</taxon>
        <taxon>Gadiformes</taxon>
        <taxon>Muraenolepidoidei</taxon>
        <taxon>Muraenolepididae</taxon>
        <taxon>Muraenolepis</taxon>
    </lineage>
</organism>
<evidence type="ECO:0000259" key="1">
    <source>
        <dbReference type="PROSITE" id="PS51144"/>
    </source>
</evidence>
<gene>
    <name evidence="2" type="ORF">NHX12_030363</name>
</gene>
<dbReference type="PROSITE" id="PS51144">
    <property type="entry name" value="ALPHA_CA_2"/>
    <property type="match status" value="1"/>
</dbReference>
<dbReference type="OrthoDB" id="429145at2759"/>
<sequence>MLKDDYFVRGAGLPGRFRAEKVEFHWGPSNASDGSEHSVNGRRYPVESGVGDGGECSYVMWDLSVVVGVWSGRWSLEWAVETASYRLLCNSLTRRYRRLCRKVIPSSCDAH</sequence>
<dbReference type="Proteomes" id="UP001148018">
    <property type="component" value="Unassembled WGS sequence"/>
</dbReference>
<comment type="caution">
    <text evidence="2">The sequence shown here is derived from an EMBL/GenBank/DDBJ whole genome shotgun (WGS) entry which is preliminary data.</text>
</comment>
<dbReference type="AlphaFoldDB" id="A0A9Q0E814"/>
<feature type="domain" description="Alpha-carbonic anhydrase" evidence="1">
    <location>
        <begin position="1"/>
        <end position="111"/>
    </location>
</feature>
<name>A0A9Q0E814_9TELE</name>
<evidence type="ECO:0000313" key="3">
    <source>
        <dbReference type="Proteomes" id="UP001148018"/>
    </source>
</evidence>
<accession>A0A9Q0E814</accession>